<feature type="domain" description="Response regulatory" evidence="2">
    <location>
        <begin position="9"/>
        <end position="119"/>
    </location>
</feature>
<evidence type="ECO:0000259" key="2">
    <source>
        <dbReference type="PROSITE" id="PS50110"/>
    </source>
</evidence>
<evidence type="ECO:0000256" key="1">
    <source>
        <dbReference type="PROSITE-ProRule" id="PRU00169"/>
    </source>
</evidence>
<evidence type="ECO:0000313" key="3">
    <source>
        <dbReference type="EMBL" id="GLS20980.1"/>
    </source>
</evidence>
<dbReference type="InterPro" id="IPR001789">
    <property type="entry name" value="Sig_transdc_resp-reg_receiver"/>
</dbReference>
<name>A0ABQ6CPZ6_9HYPH</name>
<dbReference type="InterPro" id="IPR011006">
    <property type="entry name" value="CheY-like_superfamily"/>
</dbReference>
<keyword evidence="1" id="KW-0597">Phosphoprotein</keyword>
<dbReference type="Proteomes" id="UP001156882">
    <property type="component" value="Unassembled WGS sequence"/>
</dbReference>
<dbReference type="EMBL" id="BSPC01000038">
    <property type="protein sequence ID" value="GLS20980.1"/>
    <property type="molecule type" value="Genomic_DNA"/>
</dbReference>
<proteinExistence type="predicted"/>
<gene>
    <name evidence="3" type="ORF">GCM10007874_39970</name>
</gene>
<keyword evidence="4" id="KW-1185">Reference proteome</keyword>
<dbReference type="Gene3D" id="3.40.50.2300">
    <property type="match status" value="1"/>
</dbReference>
<dbReference type="RefSeq" id="WP_284314053.1">
    <property type="nucleotide sequence ID" value="NZ_BSPC01000038.1"/>
</dbReference>
<dbReference type="SMART" id="SM00448">
    <property type="entry name" value="REC"/>
    <property type="match status" value="1"/>
</dbReference>
<organism evidence="3 4">
    <name type="scientific">Labrys miyagiensis</name>
    <dbReference type="NCBI Taxonomy" id="346912"/>
    <lineage>
        <taxon>Bacteria</taxon>
        <taxon>Pseudomonadati</taxon>
        <taxon>Pseudomonadota</taxon>
        <taxon>Alphaproteobacteria</taxon>
        <taxon>Hyphomicrobiales</taxon>
        <taxon>Xanthobacteraceae</taxon>
        <taxon>Labrys</taxon>
    </lineage>
</organism>
<sequence length="122" mass="13241">MATTLANRRIPVVEDEMMITLVVEEVLKELGCLIVGPANKLEAALRLARQEEIDAAILDITIRGGQVFPVAEVLIERGVPFILASGYGDWSLPQAFQGKPRLQKPFTSDELQSALEAIAAPS</sequence>
<dbReference type="SUPFAM" id="SSF52172">
    <property type="entry name" value="CheY-like"/>
    <property type="match status" value="1"/>
</dbReference>
<comment type="caution">
    <text evidence="3">The sequence shown here is derived from an EMBL/GenBank/DDBJ whole genome shotgun (WGS) entry which is preliminary data.</text>
</comment>
<dbReference type="PROSITE" id="PS50110">
    <property type="entry name" value="RESPONSE_REGULATORY"/>
    <property type="match status" value="1"/>
</dbReference>
<protein>
    <submittedName>
        <fullName evidence="3">Response regulator</fullName>
    </submittedName>
</protein>
<feature type="modified residue" description="4-aspartylphosphate" evidence="1">
    <location>
        <position position="59"/>
    </location>
</feature>
<evidence type="ECO:0000313" key="4">
    <source>
        <dbReference type="Proteomes" id="UP001156882"/>
    </source>
</evidence>
<accession>A0ABQ6CPZ6</accession>
<reference evidence="4" key="1">
    <citation type="journal article" date="2019" name="Int. J. Syst. Evol. Microbiol.">
        <title>The Global Catalogue of Microorganisms (GCM) 10K type strain sequencing project: providing services to taxonomists for standard genome sequencing and annotation.</title>
        <authorList>
            <consortium name="The Broad Institute Genomics Platform"/>
            <consortium name="The Broad Institute Genome Sequencing Center for Infectious Disease"/>
            <person name="Wu L."/>
            <person name="Ma J."/>
        </authorList>
    </citation>
    <scope>NUCLEOTIDE SEQUENCE [LARGE SCALE GENOMIC DNA]</scope>
    <source>
        <strain evidence="4">NBRC 101365</strain>
    </source>
</reference>